<accession>A0AAN6GNB1</accession>
<dbReference type="SUPFAM" id="SSF53756">
    <property type="entry name" value="UDP-Glycosyltransferase/glycogen phosphorylase"/>
    <property type="match status" value="1"/>
</dbReference>
<evidence type="ECO:0000313" key="2">
    <source>
        <dbReference type="Proteomes" id="UP001176517"/>
    </source>
</evidence>
<dbReference type="EMBL" id="JAPDMZ010000144">
    <property type="protein sequence ID" value="KAK0548087.1"/>
    <property type="molecule type" value="Genomic_DNA"/>
</dbReference>
<feature type="non-terminal residue" evidence="1">
    <location>
        <position position="1"/>
    </location>
</feature>
<keyword evidence="2" id="KW-1185">Reference proteome</keyword>
<dbReference type="Gene3D" id="3.40.50.2000">
    <property type="entry name" value="Glycogen Phosphorylase B"/>
    <property type="match status" value="1"/>
</dbReference>
<dbReference type="AlphaFoldDB" id="A0AAN6GNB1"/>
<organism evidence="1 2">
    <name type="scientific">Tilletia horrida</name>
    <dbReference type="NCBI Taxonomy" id="155126"/>
    <lineage>
        <taxon>Eukaryota</taxon>
        <taxon>Fungi</taxon>
        <taxon>Dikarya</taxon>
        <taxon>Basidiomycota</taxon>
        <taxon>Ustilaginomycotina</taxon>
        <taxon>Exobasidiomycetes</taxon>
        <taxon>Tilletiales</taxon>
        <taxon>Tilletiaceae</taxon>
        <taxon>Tilletia</taxon>
    </lineage>
</organism>
<protein>
    <recommendedName>
        <fullName evidence="3">Glycosyl transferase family 1</fullName>
    </recommendedName>
</protein>
<name>A0AAN6GNB1_9BASI</name>
<comment type="caution">
    <text evidence="1">The sequence shown here is derived from an EMBL/GenBank/DDBJ whole genome shotgun (WGS) entry which is preliminary data.</text>
</comment>
<dbReference type="Proteomes" id="UP001176517">
    <property type="component" value="Unassembled WGS sequence"/>
</dbReference>
<sequence length="134" mass="14491">FLAGPVPAEFVMKTNWVQDVTAILKHPATKITVHHGGGNSTNESLVYEKPQLVFSQWTDCHELGASVHKFGVGRQAENLPHLTANELRRNIVEMLEPAEYAKMKASAEHWALRSRLAGGASACASIAESIAASS</sequence>
<proteinExistence type="predicted"/>
<gene>
    <name evidence="1" type="ORF">OC846_004606</name>
</gene>
<evidence type="ECO:0000313" key="1">
    <source>
        <dbReference type="EMBL" id="KAK0548087.1"/>
    </source>
</evidence>
<reference evidence="1" key="1">
    <citation type="journal article" date="2023" name="PhytoFront">
        <title>Draft Genome Resources of Seven Strains of Tilletia horrida, Causal Agent of Kernel Smut of Rice.</title>
        <authorList>
            <person name="Khanal S."/>
            <person name="Antony Babu S."/>
            <person name="Zhou X.G."/>
        </authorList>
    </citation>
    <scope>NUCLEOTIDE SEQUENCE</scope>
    <source>
        <strain evidence="1">TX6</strain>
    </source>
</reference>
<evidence type="ECO:0008006" key="3">
    <source>
        <dbReference type="Google" id="ProtNLM"/>
    </source>
</evidence>